<evidence type="ECO:0000256" key="1">
    <source>
        <dbReference type="SAM" id="Phobius"/>
    </source>
</evidence>
<dbReference type="Proteomes" id="UP000231300">
    <property type="component" value="Unassembled WGS sequence"/>
</dbReference>
<proteinExistence type="predicted"/>
<feature type="transmembrane region" description="Helical" evidence="1">
    <location>
        <begin position="7"/>
        <end position="37"/>
    </location>
</feature>
<keyword evidence="1" id="KW-0472">Membrane</keyword>
<organism evidence="2 3">
    <name type="scientific">Candidatus Nomurabacteria bacterium CG_4_9_14_0_2_um_filter_32_10</name>
    <dbReference type="NCBI Taxonomy" id="1974729"/>
    <lineage>
        <taxon>Bacteria</taxon>
        <taxon>Candidatus Nomuraibacteriota</taxon>
    </lineage>
</organism>
<dbReference type="AlphaFoldDB" id="A0A2J0N606"/>
<gene>
    <name evidence="2" type="ORF">CO033_02785</name>
</gene>
<keyword evidence="1" id="KW-1133">Transmembrane helix</keyword>
<feature type="transmembrane region" description="Helical" evidence="1">
    <location>
        <begin position="57"/>
        <end position="78"/>
    </location>
</feature>
<keyword evidence="1" id="KW-0812">Transmembrane</keyword>
<comment type="caution">
    <text evidence="2">The sequence shown here is derived from an EMBL/GenBank/DDBJ whole genome shotgun (WGS) entry which is preliminary data.</text>
</comment>
<evidence type="ECO:0000313" key="3">
    <source>
        <dbReference type="Proteomes" id="UP000231300"/>
    </source>
</evidence>
<evidence type="ECO:0000313" key="2">
    <source>
        <dbReference type="EMBL" id="PJC49205.1"/>
    </source>
</evidence>
<dbReference type="EMBL" id="PFRK01000046">
    <property type="protein sequence ID" value="PJC49205.1"/>
    <property type="molecule type" value="Genomic_DNA"/>
</dbReference>
<reference evidence="3" key="1">
    <citation type="submission" date="2017-09" db="EMBL/GenBank/DDBJ databases">
        <title>Depth-based differentiation of microbial function through sediment-hosted aquifers and enrichment of novel symbionts in the deep terrestrial subsurface.</title>
        <authorList>
            <person name="Probst A.J."/>
            <person name="Ladd B."/>
            <person name="Jarett J.K."/>
            <person name="Geller-Mcgrath D.E."/>
            <person name="Sieber C.M.K."/>
            <person name="Emerson J.B."/>
            <person name="Anantharaman K."/>
            <person name="Thomas B.C."/>
            <person name="Malmstrom R."/>
            <person name="Stieglmeier M."/>
            <person name="Klingl A."/>
            <person name="Woyke T."/>
            <person name="Ryan C.M."/>
            <person name="Banfield J.F."/>
        </authorList>
    </citation>
    <scope>NUCLEOTIDE SEQUENCE [LARGE SCALE GENOMIC DNA]</scope>
</reference>
<name>A0A2J0N606_9BACT</name>
<sequence>MLRILALLVLLVSIFYMPFWLSIILALTAMIYFSFFWEGVILFFISDLLYGIKEEKFFNIFFVSFIIFFLVLIVIELLKKKIRISN</sequence>
<accession>A0A2J0N606</accession>
<protein>
    <submittedName>
        <fullName evidence="2">Uncharacterized protein</fullName>
    </submittedName>
</protein>